<evidence type="ECO:0000256" key="1">
    <source>
        <dbReference type="ARBA" id="ARBA00022679"/>
    </source>
</evidence>
<protein>
    <recommendedName>
        <fullName evidence="4">Serine acetyltransferase</fullName>
        <ecNumber evidence="4">2.3.1.30</ecNumber>
    </recommendedName>
</protein>
<keyword evidence="5" id="KW-0472">Membrane</keyword>
<dbReference type="OrthoDB" id="9814490at2"/>
<name>A0A317EVK3_9SPHI</name>
<evidence type="ECO:0000256" key="3">
    <source>
        <dbReference type="ARBA" id="ARBA00023315"/>
    </source>
</evidence>
<dbReference type="GO" id="GO:0005737">
    <property type="term" value="C:cytoplasm"/>
    <property type="evidence" value="ECO:0007669"/>
    <property type="project" value="InterPro"/>
</dbReference>
<evidence type="ECO:0000313" key="7">
    <source>
        <dbReference type="Proteomes" id="UP000245379"/>
    </source>
</evidence>
<comment type="caution">
    <text evidence="6">The sequence shown here is derived from an EMBL/GenBank/DDBJ whole genome shotgun (WGS) entry which is preliminary data.</text>
</comment>
<accession>A0A317EVK3</accession>
<keyword evidence="3 4" id="KW-0012">Acyltransferase</keyword>
<dbReference type="EC" id="2.3.1.30" evidence="4"/>
<dbReference type="GO" id="GO:0009001">
    <property type="term" value="F:serine O-acetyltransferase activity"/>
    <property type="evidence" value="ECO:0007669"/>
    <property type="project" value="UniProtKB-EC"/>
</dbReference>
<comment type="similarity">
    <text evidence="4">Belongs to the transferase hexapeptide repeat family.</text>
</comment>
<proteinExistence type="inferred from homology"/>
<sequence>MGIRKYILQDWHANLVNPTKGKYIVVLFRIAQLIVRHKATKIIFFWYLLFYRITIEWFMCVELSWKTSIGPNFQLWHGTGLVIHPNTIIGSNCSVRQCTTIGVKQDAEGAYSGQAPVLGDFVDVGCNSVIIGNIRIEDHVSIGAGSVVVKSIARNSVAVGNPARIIRSSENLN</sequence>
<dbReference type="InterPro" id="IPR011004">
    <property type="entry name" value="Trimer_LpxA-like_sf"/>
</dbReference>
<dbReference type="PANTHER" id="PTHR42811">
    <property type="entry name" value="SERINE ACETYLTRANSFERASE"/>
    <property type="match status" value="1"/>
</dbReference>
<keyword evidence="5" id="KW-0812">Transmembrane</keyword>
<reference evidence="6 7" key="1">
    <citation type="submission" date="2018-05" db="EMBL/GenBank/DDBJ databases">
        <title>Pedobacter paludis sp. nov., isolated from wetland soil.</title>
        <authorList>
            <person name="Zhang Y."/>
            <person name="Wang G."/>
        </authorList>
    </citation>
    <scope>NUCLEOTIDE SEQUENCE [LARGE SCALE GENOMIC DNA]</scope>
    <source>
        <strain evidence="6 7">KCTC22721</strain>
    </source>
</reference>
<dbReference type="PROSITE" id="PS00101">
    <property type="entry name" value="HEXAPEP_TRANSFERASES"/>
    <property type="match status" value="1"/>
</dbReference>
<evidence type="ECO:0000256" key="2">
    <source>
        <dbReference type="ARBA" id="ARBA00022737"/>
    </source>
</evidence>
<dbReference type="RefSeq" id="WP_109924647.1">
    <property type="nucleotide sequence ID" value="NZ_QGNZ01000001.1"/>
</dbReference>
<evidence type="ECO:0000313" key="6">
    <source>
        <dbReference type="EMBL" id="PWS29218.1"/>
    </source>
</evidence>
<keyword evidence="2" id="KW-0677">Repeat</keyword>
<dbReference type="EMBL" id="QGNZ01000001">
    <property type="protein sequence ID" value="PWS29218.1"/>
    <property type="molecule type" value="Genomic_DNA"/>
</dbReference>
<dbReference type="SUPFAM" id="SSF51161">
    <property type="entry name" value="Trimeric LpxA-like enzymes"/>
    <property type="match status" value="1"/>
</dbReference>
<dbReference type="PIRSF" id="PIRSF000441">
    <property type="entry name" value="CysE"/>
    <property type="match status" value="1"/>
</dbReference>
<dbReference type="InterPro" id="IPR018357">
    <property type="entry name" value="Hexapep_transf_CS"/>
</dbReference>
<evidence type="ECO:0000256" key="5">
    <source>
        <dbReference type="SAM" id="Phobius"/>
    </source>
</evidence>
<comment type="catalytic activity">
    <reaction evidence="4">
        <text>L-serine + acetyl-CoA = O-acetyl-L-serine + CoA</text>
        <dbReference type="Rhea" id="RHEA:24560"/>
        <dbReference type="ChEBI" id="CHEBI:33384"/>
        <dbReference type="ChEBI" id="CHEBI:57287"/>
        <dbReference type="ChEBI" id="CHEBI:57288"/>
        <dbReference type="ChEBI" id="CHEBI:58340"/>
        <dbReference type="EC" id="2.3.1.30"/>
    </reaction>
</comment>
<keyword evidence="7" id="KW-1185">Reference proteome</keyword>
<keyword evidence="5" id="KW-1133">Transmembrane helix</keyword>
<dbReference type="InterPro" id="IPR005881">
    <property type="entry name" value="Ser_O-AcTrfase"/>
</dbReference>
<dbReference type="Proteomes" id="UP000245379">
    <property type="component" value="Unassembled WGS sequence"/>
</dbReference>
<keyword evidence="1 4" id="KW-0808">Transferase</keyword>
<feature type="transmembrane region" description="Helical" evidence="5">
    <location>
        <begin position="44"/>
        <end position="65"/>
    </location>
</feature>
<organism evidence="6 7">
    <name type="scientific">Pedobacter yonginense</name>
    <dbReference type="NCBI Taxonomy" id="651869"/>
    <lineage>
        <taxon>Bacteria</taxon>
        <taxon>Pseudomonadati</taxon>
        <taxon>Bacteroidota</taxon>
        <taxon>Sphingobacteriia</taxon>
        <taxon>Sphingobacteriales</taxon>
        <taxon>Sphingobacteriaceae</taxon>
        <taxon>Pedobacter</taxon>
    </lineage>
</organism>
<dbReference type="AlphaFoldDB" id="A0A317EVK3"/>
<dbReference type="GO" id="GO:0006535">
    <property type="term" value="P:cysteine biosynthetic process from serine"/>
    <property type="evidence" value="ECO:0007669"/>
    <property type="project" value="InterPro"/>
</dbReference>
<dbReference type="Gene3D" id="2.160.10.10">
    <property type="entry name" value="Hexapeptide repeat proteins"/>
    <property type="match status" value="1"/>
</dbReference>
<evidence type="ECO:0000256" key="4">
    <source>
        <dbReference type="PIRNR" id="PIRNR000441"/>
    </source>
</evidence>
<gene>
    <name evidence="6" type="ORF">DHW03_05185</name>
</gene>
<dbReference type="CDD" id="cd03354">
    <property type="entry name" value="LbH_SAT"/>
    <property type="match status" value="1"/>
</dbReference>
<dbReference type="InterPro" id="IPR045304">
    <property type="entry name" value="LbH_SAT"/>
</dbReference>